<dbReference type="EMBL" id="ML977313">
    <property type="protein sequence ID" value="KAF2120925.1"/>
    <property type="molecule type" value="Genomic_DNA"/>
</dbReference>
<dbReference type="OrthoDB" id="3480872at2759"/>
<sequence>MLASIQSFLGWKEVPAPPPTTVKGVRIPADGTPPHVVSLTTIPASGATDDFLFHVPDLRRYWNAERAWTYRDLDKLILLQPHHIQQWHRSQQNMDPDNVLHHPDLLYRQRQRQLQDQSCHVLRQQHSSCAGAYYLFYSFAIDDLPENTHVPAWMREGRGRCLGDVFLVKLAPQEFGEHGWATYEDIVPQFLDLMKEGPYVG</sequence>
<proteinExistence type="predicted"/>
<reference evidence="1" key="1">
    <citation type="journal article" date="2020" name="Stud. Mycol.">
        <title>101 Dothideomycetes genomes: a test case for predicting lifestyles and emergence of pathogens.</title>
        <authorList>
            <person name="Haridas S."/>
            <person name="Albert R."/>
            <person name="Binder M."/>
            <person name="Bloem J."/>
            <person name="Labutti K."/>
            <person name="Salamov A."/>
            <person name="Andreopoulos B."/>
            <person name="Baker S."/>
            <person name="Barry K."/>
            <person name="Bills G."/>
            <person name="Bluhm B."/>
            <person name="Cannon C."/>
            <person name="Castanera R."/>
            <person name="Culley D."/>
            <person name="Daum C."/>
            <person name="Ezra D."/>
            <person name="Gonzalez J."/>
            <person name="Henrissat B."/>
            <person name="Kuo A."/>
            <person name="Liang C."/>
            <person name="Lipzen A."/>
            <person name="Lutzoni F."/>
            <person name="Magnuson J."/>
            <person name="Mondo S."/>
            <person name="Nolan M."/>
            <person name="Ohm R."/>
            <person name="Pangilinan J."/>
            <person name="Park H.-J."/>
            <person name="Ramirez L."/>
            <person name="Alfaro M."/>
            <person name="Sun H."/>
            <person name="Tritt A."/>
            <person name="Yoshinaga Y."/>
            <person name="Zwiers L.-H."/>
            <person name="Turgeon B."/>
            <person name="Goodwin S."/>
            <person name="Spatafora J."/>
            <person name="Crous P."/>
            <person name="Grigoriev I."/>
        </authorList>
    </citation>
    <scope>NUCLEOTIDE SEQUENCE</scope>
    <source>
        <strain evidence="1">CBS 627.86</strain>
    </source>
</reference>
<keyword evidence="2" id="KW-1185">Reference proteome</keyword>
<evidence type="ECO:0000313" key="1">
    <source>
        <dbReference type="EMBL" id="KAF2120925.1"/>
    </source>
</evidence>
<evidence type="ECO:0000313" key="2">
    <source>
        <dbReference type="Proteomes" id="UP000799770"/>
    </source>
</evidence>
<dbReference type="AlphaFoldDB" id="A0A6A5ZP07"/>
<dbReference type="Proteomes" id="UP000799770">
    <property type="component" value="Unassembled WGS sequence"/>
</dbReference>
<protein>
    <submittedName>
        <fullName evidence="1">Uncharacterized protein</fullName>
    </submittedName>
</protein>
<organism evidence="1 2">
    <name type="scientific">Lophiotrema nucula</name>
    <dbReference type="NCBI Taxonomy" id="690887"/>
    <lineage>
        <taxon>Eukaryota</taxon>
        <taxon>Fungi</taxon>
        <taxon>Dikarya</taxon>
        <taxon>Ascomycota</taxon>
        <taxon>Pezizomycotina</taxon>
        <taxon>Dothideomycetes</taxon>
        <taxon>Pleosporomycetidae</taxon>
        <taxon>Pleosporales</taxon>
        <taxon>Lophiotremataceae</taxon>
        <taxon>Lophiotrema</taxon>
    </lineage>
</organism>
<name>A0A6A5ZP07_9PLEO</name>
<gene>
    <name evidence="1" type="ORF">BDV96DRAFT_565904</name>
</gene>
<accession>A0A6A5ZP07</accession>